<dbReference type="EMBL" id="CAKLCB010000177">
    <property type="protein sequence ID" value="CAH0516562.1"/>
    <property type="molecule type" value="Genomic_DNA"/>
</dbReference>
<protein>
    <recommendedName>
        <fullName evidence="7">Nitrogen permease regulator 2</fullName>
    </recommendedName>
</protein>
<dbReference type="GO" id="GO:0005774">
    <property type="term" value="C:vacuolar membrane"/>
    <property type="evidence" value="ECO:0007669"/>
    <property type="project" value="TreeGrafter"/>
</dbReference>
<comment type="similarity">
    <text evidence="1">Belongs to the NPR2 family.</text>
</comment>
<sequence>MIKGLFYSEFDNVAGPVILFQAPKNVLSTEVFDSVSGYIIIDKALCGKIITVRAQQMKIVGYPVCIEDDKYYRNALLFNIGFVFDDHVETAPYRPILRKLGALVEGMEKESSFLYDPNKKELLGTILPQILRDLTLHGECTIPVDTANIINLKLFPTLQDPASVFEYQVPVAIRDLQALLENSAEWDLALQQIVPFIDGVRYVKRISLEAEVEIAIVKKCVRQLLYYGCVTLIDIFLHSNIYANTPKIAVLANDSKLQAECAVYIAKSGHVPPSFARIFALYCSVQPSLRMSDFCVVYSESLAFIDVRRFITFGLIHGFLRRVHRYPIYIDRSSSPQQQQQVQQTPQQNQQQQGGQQKSRQFGLSSNSPSLSGMTPIGAAPSSNQPNGTSSVSNGTTTGGGSNGTGGNATTLSSSKRALVAKANQLEKDLLRMMDGNHHTDKICTKFLLRYTDVESTIQITPNCFAVHK</sequence>
<evidence type="ECO:0000313" key="3">
    <source>
        <dbReference type="EMBL" id="CAH0477993.1"/>
    </source>
</evidence>
<dbReference type="AlphaFoldDB" id="A0AAU9KYK7"/>
<feature type="compositionally biased region" description="Low complexity" evidence="2">
    <location>
        <begin position="337"/>
        <end position="363"/>
    </location>
</feature>
<dbReference type="InterPro" id="IPR009348">
    <property type="entry name" value="NPR2-like"/>
</dbReference>
<feature type="region of interest" description="Disordered" evidence="2">
    <location>
        <begin position="334"/>
        <end position="413"/>
    </location>
</feature>
<organism evidence="3 6">
    <name type="scientific">Peronospora belbahrii</name>
    <dbReference type="NCBI Taxonomy" id="622444"/>
    <lineage>
        <taxon>Eukaryota</taxon>
        <taxon>Sar</taxon>
        <taxon>Stramenopiles</taxon>
        <taxon>Oomycota</taxon>
        <taxon>Peronosporomycetes</taxon>
        <taxon>Peronosporales</taxon>
        <taxon>Peronosporaceae</taxon>
        <taxon>Peronospora</taxon>
    </lineage>
</organism>
<keyword evidence="5" id="KW-1185">Reference proteome</keyword>
<evidence type="ECO:0000313" key="4">
    <source>
        <dbReference type="EMBL" id="CAH0516562.1"/>
    </source>
</evidence>
<feature type="compositionally biased region" description="Polar residues" evidence="2">
    <location>
        <begin position="364"/>
        <end position="373"/>
    </location>
</feature>
<dbReference type="Proteomes" id="UP001158986">
    <property type="component" value="Unassembled WGS sequence"/>
</dbReference>
<feature type="compositionally biased region" description="Gly residues" evidence="2">
    <location>
        <begin position="397"/>
        <end position="407"/>
    </location>
</feature>
<dbReference type="EMBL" id="CAKKTJ010000208">
    <property type="protein sequence ID" value="CAH0477993.1"/>
    <property type="molecule type" value="Genomic_DNA"/>
</dbReference>
<name>A0AAU9KYK7_9STRA</name>
<dbReference type="GO" id="GO:1904262">
    <property type="term" value="P:negative regulation of TORC1 signaling"/>
    <property type="evidence" value="ECO:0007669"/>
    <property type="project" value="TreeGrafter"/>
</dbReference>
<feature type="compositionally biased region" description="Low complexity" evidence="2">
    <location>
        <begin position="387"/>
        <end position="396"/>
    </location>
</feature>
<evidence type="ECO:0000313" key="6">
    <source>
        <dbReference type="Proteomes" id="UP001160483"/>
    </source>
</evidence>
<evidence type="ECO:0000256" key="1">
    <source>
        <dbReference type="ARBA" id="ARBA00008433"/>
    </source>
</evidence>
<reference evidence="3 5" key="1">
    <citation type="submission" date="2021-11" db="EMBL/GenBank/DDBJ databases">
        <authorList>
            <person name="Islam A."/>
            <person name="Islam S."/>
            <person name="Flora M.S."/>
            <person name="Rahman M."/>
            <person name="Ziaur R.M."/>
            <person name="Epstein J.H."/>
            <person name="Hassan M."/>
            <person name="Klassen M."/>
            <person name="Woodard K."/>
            <person name="Webb A."/>
            <person name="Webby R.J."/>
            <person name="El Zowalaty M.E."/>
        </authorList>
    </citation>
    <scope>NUCLEOTIDE SEQUENCE</scope>
    <source>
        <strain evidence="4">Pbs1</strain>
        <strain evidence="3">Pbs3</strain>
    </source>
</reference>
<accession>A0AAU9KYK7</accession>
<dbReference type="PANTHER" id="PTHR12991:SF10">
    <property type="entry name" value="GATOR COMPLEX PROTEIN NPRL2"/>
    <property type="match status" value="1"/>
</dbReference>
<dbReference type="Proteomes" id="UP001160483">
    <property type="component" value="Unassembled WGS sequence"/>
</dbReference>
<dbReference type="PANTHER" id="PTHR12991">
    <property type="entry name" value="NITROGEN PERMEASE REGULATOR 2/TUMOR SUPPRESSOR CANDIDATE 4"/>
    <property type="match status" value="1"/>
</dbReference>
<gene>
    <name evidence="4" type="ORF">PBS001_LOCUS3223</name>
    <name evidence="3" type="ORF">PBS003_LOCUS4713</name>
</gene>
<evidence type="ECO:0008006" key="7">
    <source>
        <dbReference type="Google" id="ProtNLM"/>
    </source>
</evidence>
<proteinExistence type="inferred from homology"/>
<dbReference type="GO" id="GO:0010508">
    <property type="term" value="P:positive regulation of autophagy"/>
    <property type="evidence" value="ECO:0007669"/>
    <property type="project" value="TreeGrafter"/>
</dbReference>
<evidence type="ECO:0000313" key="5">
    <source>
        <dbReference type="Proteomes" id="UP001158986"/>
    </source>
</evidence>
<dbReference type="GO" id="GO:0005096">
    <property type="term" value="F:GTPase activator activity"/>
    <property type="evidence" value="ECO:0007669"/>
    <property type="project" value="TreeGrafter"/>
</dbReference>
<dbReference type="Pfam" id="PF06218">
    <property type="entry name" value="NPR2"/>
    <property type="match status" value="3"/>
</dbReference>
<comment type="caution">
    <text evidence="3">The sequence shown here is derived from an EMBL/GenBank/DDBJ whole genome shotgun (WGS) entry which is preliminary data.</text>
</comment>
<dbReference type="GO" id="GO:1990130">
    <property type="term" value="C:GATOR1 complex"/>
    <property type="evidence" value="ECO:0007669"/>
    <property type="project" value="TreeGrafter"/>
</dbReference>
<evidence type="ECO:0000256" key="2">
    <source>
        <dbReference type="SAM" id="MobiDB-lite"/>
    </source>
</evidence>